<organism evidence="3 4">
    <name type="scientific">Ramlibacter cellulosilyticus</name>
    <dbReference type="NCBI Taxonomy" id="2764187"/>
    <lineage>
        <taxon>Bacteria</taxon>
        <taxon>Pseudomonadati</taxon>
        <taxon>Pseudomonadota</taxon>
        <taxon>Betaproteobacteria</taxon>
        <taxon>Burkholderiales</taxon>
        <taxon>Comamonadaceae</taxon>
        <taxon>Ramlibacter</taxon>
    </lineage>
</organism>
<reference evidence="3" key="1">
    <citation type="submission" date="2020-08" db="EMBL/GenBank/DDBJ databases">
        <title>Ramlibacter sp. USB13 16S ribosomal RNA gene genome sequencing and assembly.</title>
        <authorList>
            <person name="Kang M."/>
        </authorList>
    </citation>
    <scope>NUCLEOTIDE SEQUENCE</scope>
    <source>
        <strain evidence="3">USB13</strain>
    </source>
</reference>
<dbReference type="RefSeq" id="WP_187074415.1">
    <property type="nucleotide sequence ID" value="NZ_JACORT010000001.1"/>
</dbReference>
<dbReference type="Proteomes" id="UP000608513">
    <property type="component" value="Unassembled WGS sequence"/>
</dbReference>
<feature type="signal peptide" evidence="2">
    <location>
        <begin position="1"/>
        <end position="21"/>
    </location>
</feature>
<sequence>MIRTALRGAMLVFLLLASAWAQEAAVTRRATELRETPSDAGRSMAPLPAQAAVTRLEQRQGPWVQVRTAAGATGWVHLFDLGPATATAASSSGGGDVVGGALRSVGSLFGGGGPRQAQTSTTAGIRGLGAEDLAQSQPDLNAVKQMDALRPSDADVRSFADRSAWKPTAVEPLPAAPMVRSSAPARNPGQSEMP</sequence>
<keyword evidence="2" id="KW-0732">Signal</keyword>
<dbReference type="EMBL" id="JACORT010000001">
    <property type="protein sequence ID" value="MBC5781665.1"/>
    <property type="molecule type" value="Genomic_DNA"/>
</dbReference>
<proteinExistence type="predicted"/>
<protein>
    <submittedName>
        <fullName evidence="3">SH3 domain-containing protein</fullName>
    </submittedName>
</protein>
<feature type="region of interest" description="Disordered" evidence="1">
    <location>
        <begin position="163"/>
        <end position="194"/>
    </location>
</feature>
<evidence type="ECO:0000313" key="4">
    <source>
        <dbReference type="Proteomes" id="UP000608513"/>
    </source>
</evidence>
<accession>A0A923MMB7</accession>
<evidence type="ECO:0000313" key="3">
    <source>
        <dbReference type="EMBL" id="MBC5781665.1"/>
    </source>
</evidence>
<dbReference type="Gene3D" id="2.30.30.40">
    <property type="entry name" value="SH3 Domains"/>
    <property type="match status" value="1"/>
</dbReference>
<evidence type="ECO:0000256" key="2">
    <source>
        <dbReference type="SAM" id="SignalP"/>
    </source>
</evidence>
<comment type="caution">
    <text evidence="3">The sequence shown here is derived from an EMBL/GenBank/DDBJ whole genome shotgun (WGS) entry which is preliminary data.</text>
</comment>
<evidence type="ECO:0000256" key="1">
    <source>
        <dbReference type="SAM" id="MobiDB-lite"/>
    </source>
</evidence>
<feature type="chain" id="PRO_5037135955" evidence="2">
    <location>
        <begin position="22"/>
        <end position="194"/>
    </location>
</feature>
<name>A0A923MMB7_9BURK</name>
<dbReference type="AlphaFoldDB" id="A0A923MMB7"/>
<gene>
    <name evidence="3" type="ORF">H8N03_01835</name>
</gene>
<keyword evidence="4" id="KW-1185">Reference proteome</keyword>